<dbReference type="EMBL" id="LQOM01000016">
    <property type="protein sequence ID" value="ORV18177.1"/>
    <property type="molecule type" value="Genomic_DNA"/>
</dbReference>
<sequence>MPAEDLLRYVSGPLPFSPWWLWGGVCIIVVVIAWLAGVFVWTMPPARLRAMPVIGGLHARLLRRRFARSVAGICGQYRTGGLSARQAGAAISRTLRSFLFMATGTRAQYLHVGDIAAGDLAPAGPLLEALGDIQFNDDSRVDVGAIGRSTEELIRSWG</sequence>
<keyword evidence="1" id="KW-1133">Transmembrane helix</keyword>
<dbReference type="AlphaFoldDB" id="A0A1X1RUX5"/>
<name>A0A1X1RUX5_MYCCE</name>
<comment type="caution">
    <text evidence="2">The sequence shown here is derived from an EMBL/GenBank/DDBJ whole genome shotgun (WGS) entry which is preliminary data.</text>
</comment>
<keyword evidence="4" id="KW-1185">Reference proteome</keyword>
<keyword evidence="1" id="KW-0812">Transmembrane</keyword>
<evidence type="ECO:0000313" key="2">
    <source>
        <dbReference type="EMBL" id="ORV18177.1"/>
    </source>
</evidence>
<evidence type="ECO:0008006" key="6">
    <source>
        <dbReference type="Google" id="ProtNLM"/>
    </source>
</evidence>
<keyword evidence="1" id="KW-0472">Membrane</keyword>
<dbReference type="RefSeq" id="WP_062541518.1">
    <property type="nucleotide sequence ID" value="NZ_BBUN01000442.1"/>
</dbReference>
<accession>A0A1X1RUX5</accession>
<gene>
    <name evidence="2" type="ORF">AWB95_05185</name>
    <name evidence="3" type="ORF">CQY23_22450</name>
</gene>
<organism evidence="2 4">
    <name type="scientific">Mycobacterium celatum</name>
    <dbReference type="NCBI Taxonomy" id="28045"/>
    <lineage>
        <taxon>Bacteria</taxon>
        <taxon>Bacillati</taxon>
        <taxon>Actinomycetota</taxon>
        <taxon>Actinomycetes</taxon>
        <taxon>Mycobacteriales</taxon>
        <taxon>Mycobacteriaceae</taxon>
        <taxon>Mycobacterium</taxon>
    </lineage>
</organism>
<dbReference type="Proteomes" id="UP000193907">
    <property type="component" value="Unassembled WGS sequence"/>
</dbReference>
<evidence type="ECO:0000313" key="5">
    <source>
        <dbReference type="Proteomes" id="UP000230971"/>
    </source>
</evidence>
<protein>
    <recommendedName>
        <fullName evidence="6">DUF4381 domain-containing protein</fullName>
    </recommendedName>
</protein>
<dbReference type="OrthoDB" id="4639836at2"/>
<dbReference type="Proteomes" id="UP000230971">
    <property type="component" value="Unassembled WGS sequence"/>
</dbReference>
<evidence type="ECO:0000313" key="3">
    <source>
        <dbReference type="EMBL" id="PIB73874.1"/>
    </source>
</evidence>
<proteinExistence type="predicted"/>
<evidence type="ECO:0000256" key="1">
    <source>
        <dbReference type="SAM" id="Phobius"/>
    </source>
</evidence>
<dbReference type="STRING" id="28045.AWB95_05185"/>
<feature type="transmembrane region" description="Helical" evidence="1">
    <location>
        <begin position="20"/>
        <end position="41"/>
    </location>
</feature>
<reference evidence="2 4" key="1">
    <citation type="submission" date="2016-01" db="EMBL/GenBank/DDBJ databases">
        <title>The new phylogeny of the genus Mycobacterium.</title>
        <authorList>
            <person name="Tarcisio F."/>
            <person name="Conor M."/>
            <person name="Antonella G."/>
            <person name="Elisabetta G."/>
            <person name="Giulia F.S."/>
            <person name="Sara T."/>
            <person name="Anna F."/>
            <person name="Clotilde B."/>
            <person name="Roberto B."/>
            <person name="Veronica D.S."/>
            <person name="Fabio R."/>
            <person name="Monica P."/>
            <person name="Olivier J."/>
            <person name="Enrico T."/>
            <person name="Nicola S."/>
        </authorList>
    </citation>
    <scope>NUCLEOTIDE SEQUENCE [LARGE SCALE GENOMIC DNA]</scope>
    <source>
        <strain evidence="2 4">DSM 44243</strain>
    </source>
</reference>
<evidence type="ECO:0000313" key="4">
    <source>
        <dbReference type="Proteomes" id="UP000193907"/>
    </source>
</evidence>
<dbReference type="EMBL" id="PDKV01000045">
    <property type="protein sequence ID" value="PIB73874.1"/>
    <property type="molecule type" value="Genomic_DNA"/>
</dbReference>
<reference evidence="3 5" key="2">
    <citation type="journal article" date="2017" name="Infect. Genet. Evol.">
        <title>The new phylogeny of the genus Mycobacterium: The old and the news.</title>
        <authorList>
            <person name="Tortoli E."/>
            <person name="Fedrizzi T."/>
            <person name="Meehan C.J."/>
            <person name="Trovato A."/>
            <person name="Grottola A."/>
            <person name="Giacobazzi E."/>
            <person name="Serpini G.F."/>
            <person name="Tagliazucchi S."/>
            <person name="Fabio A."/>
            <person name="Bettua C."/>
            <person name="Bertorelli R."/>
            <person name="Frascaro F."/>
            <person name="De Sanctis V."/>
            <person name="Pecorari M."/>
            <person name="Jousson O."/>
            <person name="Segata N."/>
            <person name="Cirillo D.M."/>
        </authorList>
    </citation>
    <scope>NUCLEOTIDE SEQUENCE [LARGE SCALE GENOMIC DNA]</scope>
    <source>
        <strain evidence="3 5">NCTC 12882</strain>
    </source>
</reference>